<dbReference type="Pfam" id="PF02867">
    <property type="entry name" value="Ribonuc_red_lgC"/>
    <property type="match status" value="1"/>
</dbReference>
<dbReference type="SUPFAM" id="SSF51998">
    <property type="entry name" value="PFL-like glycyl radical enzymes"/>
    <property type="match status" value="1"/>
</dbReference>
<dbReference type="GO" id="GO:0005524">
    <property type="term" value="F:ATP binding"/>
    <property type="evidence" value="ECO:0007669"/>
    <property type="project" value="UniProtKB-UniRule"/>
</dbReference>
<evidence type="ECO:0000256" key="3">
    <source>
        <dbReference type="ARBA" id="ARBA00022840"/>
    </source>
</evidence>
<dbReference type="FunFam" id="3.20.70.20:FF:000041">
    <property type="entry name" value="Ribonucleotide reductase catalytic subunit M1"/>
    <property type="match status" value="1"/>
</dbReference>
<comment type="caution">
    <text evidence="7">The sequence shown here is derived from an EMBL/GenBank/DDBJ whole genome shotgun (WGS) entry which is preliminary data.</text>
</comment>
<sequence>MTSMYVLKRNGRQEPVMFDKITARIVKLAYGLNPDFCDAVLVAQKVAGGVYKGVTTSELDELAAETAAALTSTHPDYAILAARIAVSNLHKSTLKSFSATMEKLYTYKNARNGEDAALLAKDVYEIIMQNAERLDSEIRYDRDFDYDYFGFKTLERSYLLRIDGRVIERPQHMLMRVSIGIHKVAANGSVTELEIPFELKGLYKTVWELKQRTLVDMAADRGAYIDQSQSFNVFMPDPNFGKLTSLHFYAWRKGLKTGMYYLRTKAAADAIKFTVDQQALSKNQKTKESKAAALSLSQAASMLPSGAVTPNITTAASTMPSTSTTPALVGGGGPASVAAAAERRAAQLAQLEREHQLAAMVCSLDNKDACLMCGS</sequence>
<evidence type="ECO:0000313" key="7">
    <source>
        <dbReference type="EMBL" id="PNH02431.1"/>
    </source>
</evidence>
<evidence type="ECO:0000256" key="1">
    <source>
        <dbReference type="ARBA" id="ARBA00010406"/>
    </source>
</evidence>
<dbReference type="InterPro" id="IPR039718">
    <property type="entry name" value="Rrm1"/>
</dbReference>
<keyword evidence="3 5" id="KW-0067">ATP-binding</keyword>
<accession>A0A2J7ZQ87</accession>
<feature type="domain" description="ATP-cone" evidence="6">
    <location>
        <begin position="4"/>
        <end position="95"/>
    </location>
</feature>
<dbReference type="Gene3D" id="3.20.70.20">
    <property type="match status" value="2"/>
</dbReference>
<dbReference type="AlphaFoldDB" id="A0A2J7ZQ87"/>
<evidence type="ECO:0000256" key="4">
    <source>
        <dbReference type="ARBA" id="ARBA00023116"/>
    </source>
</evidence>
<protein>
    <submittedName>
        <fullName evidence="7">Ribonucleoside-diphosphate reductase large subunit</fullName>
    </submittedName>
</protein>
<dbReference type="Pfam" id="PF03477">
    <property type="entry name" value="ATP-cone"/>
    <property type="match status" value="1"/>
</dbReference>
<evidence type="ECO:0000256" key="2">
    <source>
        <dbReference type="ARBA" id="ARBA00022741"/>
    </source>
</evidence>
<name>A0A2J7ZQ87_9CHLO</name>
<reference evidence="7 8" key="1">
    <citation type="journal article" date="2017" name="Mol. Biol. Evol.">
        <title>The 4-celled Tetrabaena socialis nuclear genome reveals the essential components for genetic control of cell number at the origin of multicellularity in the volvocine lineage.</title>
        <authorList>
            <person name="Featherston J."/>
            <person name="Arakaki Y."/>
            <person name="Hanschen E.R."/>
            <person name="Ferris P.J."/>
            <person name="Michod R.E."/>
            <person name="Olson B.J.S.C."/>
            <person name="Nozaki H."/>
            <person name="Durand P.M."/>
        </authorList>
    </citation>
    <scope>NUCLEOTIDE SEQUENCE [LARGE SCALE GENOMIC DNA]</scope>
    <source>
        <strain evidence="7 8">NIES-571</strain>
    </source>
</reference>
<comment type="similarity">
    <text evidence="1">Belongs to the ribonucleoside diphosphate reductase large chain family.</text>
</comment>
<dbReference type="UniPathway" id="UPA00326"/>
<evidence type="ECO:0000313" key="8">
    <source>
        <dbReference type="Proteomes" id="UP000236333"/>
    </source>
</evidence>
<dbReference type="PANTHER" id="PTHR11573">
    <property type="entry name" value="RIBONUCLEOSIDE-DIPHOSPHATE REDUCTASE LARGE CHAIN"/>
    <property type="match status" value="1"/>
</dbReference>
<evidence type="ECO:0000259" key="6">
    <source>
        <dbReference type="PROSITE" id="PS51161"/>
    </source>
</evidence>
<evidence type="ECO:0000256" key="5">
    <source>
        <dbReference type="PROSITE-ProRule" id="PRU00492"/>
    </source>
</evidence>
<dbReference type="PROSITE" id="PS51161">
    <property type="entry name" value="ATP_CONE"/>
    <property type="match status" value="1"/>
</dbReference>
<dbReference type="GO" id="GO:0004748">
    <property type="term" value="F:ribonucleoside-diphosphate reductase activity, thioredoxin disulfide as acceptor"/>
    <property type="evidence" value="ECO:0007669"/>
    <property type="project" value="UniProtKB-EC"/>
</dbReference>
<dbReference type="Proteomes" id="UP000236333">
    <property type="component" value="Unassembled WGS sequence"/>
</dbReference>
<dbReference type="InterPro" id="IPR005144">
    <property type="entry name" value="ATP-cone_dom"/>
</dbReference>
<keyword evidence="4" id="KW-0215">Deoxyribonucleotide synthesis</keyword>
<dbReference type="InterPro" id="IPR008926">
    <property type="entry name" value="RNR_R1-su_N"/>
</dbReference>
<dbReference type="EMBL" id="PGGS01000657">
    <property type="protein sequence ID" value="PNH02431.1"/>
    <property type="molecule type" value="Genomic_DNA"/>
</dbReference>
<dbReference type="PANTHER" id="PTHR11573:SF6">
    <property type="entry name" value="RIBONUCLEOSIDE-DIPHOSPHATE REDUCTASE LARGE SUBUNIT"/>
    <property type="match status" value="1"/>
</dbReference>
<keyword evidence="2 5" id="KW-0547">Nucleotide-binding</keyword>
<dbReference type="SUPFAM" id="SSF48168">
    <property type="entry name" value="R1 subunit of ribonucleotide reductase, N-terminal domain"/>
    <property type="match status" value="1"/>
</dbReference>
<proteinExistence type="inferred from homology"/>
<organism evidence="7 8">
    <name type="scientific">Tetrabaena socialis</name>
    <dbReference type="NCBI Taxonomy" id="47790"/>
    <lineage>
        <taxon>Eukaryota</taxon>
        <taxon>Viridiplantae</taxon>
        <taxon>Chlorophyta</taxon>
        <taxon>core chlorophytes</taxon>
        <taxon>Chlorophyceae</taxon>
        <taxon>CS clade</taxon>
        <taxon>Chlamydomonadales</taxon>
        <taxon>Tetrabaenaceae</taxon>
        <taxon>Tetrabaena</taxon>
    </lineage>
</organism>
<dbReference type="GO" id="GO:0005971">
    <property type="term" value="C:ribonucleoside-diphosphate reductase complex"/>
    <property type="evidence" value="ECO:0007669"/>
    <property type="project" value="TreeGrafter"/>
</dbReference>
<dbReference type="GO" id="GO:0009263">
    <property type="term" value="P:deoxyribonucleotide biosynthetic process"/>
    <property type="evidence" value="ECO:0007669"/>
    <property type="project" value="UniProtKB-KW"/>
</dbReference>
<dbReference type="OrthoDB" id="1684714at2759"/>
<dbReference type="InterPro" id="IPR000788">
    <property type="entry name" value="RNR_lg_C"/>
</dbReference>
<keyword evidence="8" id="KW-1185">Reference proteome</keyword>
<gene>
    <name evidence="7" type="ORF">TSOC_011591</name>
</gene>